<evidence type="ECO:0000256" key="9">
    <source>
        <dbReference type="ARBA" id="ARBA00022679"/>
    </source>
</evidence>
<feature type="binding site" evidence="15">
    <location>
        <position position="113"/>
    </location>
    <ligand>
        <name>S-adenosyl-L-methionine</name>
        <dbReference type="ChEBI" id="CHEBI:59789"/>
    </ligand>
</feature>
<dbReference type="SUPFAM" id="SSF55729">
    <property type="entry name" value="Acyl-CoA N-acyltransferases (Nat)"/>
    <property type="match status" value="1"/>
</dbReference>
<evidence type="ECO:0000313" key="17">
    <source>
        <dbReference type="EMBL" id="MBB6570565.1"/>
    </source>
</evidence>
<evidence type="ECO:0000313" key="18">
    <source>
        <dbReference type="EMBL" id="NOL43711.1"/>
    </source>
</evidence>
<dbReference type="HAMAP" id="MF_00605">
    <property type="entry name" value="TrmD"/>
    <property type="match status" value="1"/>
</dbReference>
<organism evidence="18 19">
    <name type="scientific">Kribbella sandramycini</name>
    <dbReference type="NCBI Taxonomy" id="60450"/>
    <lineage>
        <taxon>Bacteria</taxon>
        <taxon>Bacillati</taxon>
        <taxon>Actinomycetota</taxon>
        <taxon>Actinomycetes</taxon>
        <taxon>Propionibacteriales</taxon>
        <taxon>Kribbellaceae</taxon>
        <taxon>Kribbella</taxon>
    </lineage>
</organism>
<dbReference type="Proteomes" id="UP000553957">
    <property type="component" value="Unassembled WGS sequence"/>
</dbReference>
<dbReference type="InterPro" id="IPR002649">
    <property type="entry name" value="tRNA_m1G_MeTrfase_TrmD"/>
</dbReference>
<dbReference type="InterPro" id="IPR000182">
    <property type="entry name" value="GNAT_dom"/>
</dbReference>
<evidence type="ECO:0000256" key="6">
    <source>
        <dbReference type="ARBA" id="ARBA00014679"/>
    </source>
</evidence>
<comment type="similarity">
    <text evidence="3 15">Belongs to the RNA methyltransferase TrmD family.</text>
</comment>
<evidence type="ECO:0000256" key="14">
    <source>
        <dbReference type="ARBA" id="ARBA00047783"/>
    </source>
</evidence>
<keyword evidence="8 15" id="KW-0489">Methyltransferase</keyword>
<evidence type="ECO:0000256" key="2">
    <source>
        <dbReference type="ARBA" id="ARBA00004496"/>
    </source>
</evidence>
<feature type="domain" description="N-acetyltransferase" evidence="16">
    <location>
        <begin position="245"/>
        <end position="396"/>
    </location>
</feature>
<dbReference type="InterPro" id="IPR029028">
    <property type="entry name" value="Alpha/beta_knot_MTases"/>
</dbReference>
<keyword evidence="10 15" id="KW-0949">S-adenosyl-L-methionine</keyword>
<evidence type="ECO:0000256" key="1">
    <source>
        <dbReference type="ARBA" id="ARBA00002634"/>
    </source>
</evidence>
<evidence type="ECO:0000256" key="10">
    <source>
        <dbReference type="ARBA" id="ARBA00022691"/>
    </source>
</evidence>
<dbReference type="CDD" id="cd04301">
    <property type="entry name" value="NAT_SF"/>
    <property type="match status" value="1"/>
</dbReference>
<dbReference type="EC" id="2.1.1.228" evidence="5 15"/>
<dbReference type="InterPro" id="IPR023148">
    <property type="entry name" value="tRNA_m1G_MeTrfase_C_sf"/>
</dbReference>
<evidence type="ECO:0000256" key="11">
    <source>
        <dbReference type="ARBA" id="ARBA00022694"/>
    </source>
</evidence>
<dbReference type="AlphaFoldDB" id="A0A7Y4L5R7"/>
<sequence>MRLDVLTIFPEYLAALDVSLVGKAAQSGLLDVRLHDLRQWTHDRHRTVDDTPYGGGAGMVMKPEPWGEALDAVAPPDGPAQPRLIVPTPAGRPFTQELAYELAEEPWLAFACGRYEGIDARVSAYAGERMRVDEVSIGDYVLNGGEVAVLVMVEAVARLLPGVIGNPESLAEESHSGDGLLEYPVYTKPVSWRGHDVPEILLSGNHAKIADWRHEQSIERTAARRPDLLAAWGDVLAAKGDADGVRLLPATPVDAGEIHTLQLAAFLAEGHRYADYAIPPLLETPEAAAERLRDGVVLKAVAGSRIVGSVQLTVDGPVGEIARLVVAPDWQGRGLGSRLLKAVEKLAPGEVTTFELFTGAASERNLAVYAKAGYRELRREAHSAAVDLVYLGKRRRRK</sequence>
<dbReference type="NCBIfam" id="TIGR00088">
    <property type="entry name" value="trmD"/>
    <property type="match status" value="1"/>
</dbReference>
<dbReference type="InterPro" id="IPR016181">
    <property type="entry name" value="Acyl_CoA_acyltransferase"/>
</dbReference>
<dbReference type="EMBL" id="JACHKF010000001">
    <property type="protein sequence ID" value="MBB6570565.1"/>
    <property type="molecule type" value="Genomic_DNA"/>
</dbReference>
<dbReference type="InterPro" id="IPR029026">
    <property type="entry name" value="tRNA_m1G_MTases_N"/>
</dbReference>
<dbReference type="Gene3D" id="3.40.1280.10">
    <property type="match status" value="1"/>
</dbReference>
<dbReference type="Pfam" id="PF00583">
    <property type="entry name" value="Acetyltransf_1"/>
    <property type="match status" value="1"/>
</dbReference>
<evidence type="ECO:0000259" key="16">
    <source>
        <dbReference type="PROSITE" id="PS51186"/>
    </source>
</evidence>
<dbReference type="NCBIfam" id="NF000648">
    <property type="entry name" value="PRK00026.1"/>
    <property type="match status" value="1"/>
</dbReference>
<dbReference type="RefSeq" id="WP_171676972.1">
    <property type="nucleotide sequence ID" value="NZ_BAAAGT010000011.1"/>
</dbReference>
<evidence type="ECO:0000313" key="19">
    <source>
        <dbReference type="Proteomes" id="UP000534306"/>
    </source>
</evidence>
<dbReference type="GO" id="GO:0016747">
    <property type="term" value="F:acyltransferase activity, transferring groups other than amino-acyl groups"/>
    <property type="evidence" value="ECO:0007669"/>
    <property type="project" value="InterPro"/>
</dbReference>
<dbReference type="PROSITE" id="PS51186">
    <property type="entry name" value="GNAT"/>
    <property type="match status" value="1"/>
</dbReference>
<dbReference type="Proteomes" id="UP000534306">
    <property type="component" value="Unassembled WGS sequence"/>
</dbReference>
<dbReference type="EMBL" id="JABJRC010000007">
    <property type="protein sequence ID" value="NOL43711.1"/>
    <property type="molecule type" value="Genomic_DNA"/>
</dbReference>
<dbReference type="FunFam" id="3.40.1280.10:FF:000001">
    <property type="entry name" value="tRNA (guanine-N(1)-)-methyltransferase"/>
    <property type="match status" value="1"/>
</dbReference>
<comment type="function">
    <text evidence="1 15">Specifically methylates guanosine-37 in various tRNAs.</text>
</comment>
<dbReference type="PANTHER" id="PTHR46417:SF1">
    <property type="entry name" value="TRNA (GUANINE-N(1)-)-METHYLTRANSFERASE"/>
    <property type="match status" value="1"/>
</dbReference>
<comment type="subunit">
    <text evidence="4 15">Homodimer.</text>
</comment>
<evidence type="ECO:0000313" key="20">
    <source>
        <dbReference type="Proteomes" id="UP000553957"/>
    </source>
</evidence>
<dbReference type="PANTHER" id="PTHR46417">
    <property type="entry name" value="TRNA (GUANINE-N(1)-)-METHYLTRANSFERASE"/>
    <property type="match status" value="1"/>
</dbReference>
<evidence type="ECO:0000256" key="13">
    <source>
        <dbReference type="ARBA" id="ARBA00033392"/>
    </source>
</evidence>
<dbReference type="GO" id="GO:0052906">
    <property type="term" value="F:tRNA (guanine(37)-N1)-methyltransferase activity"/>
    <property type="evidence" value="ECO:0007669"/>
    <property type="project" value="UniProtKB-UniRule"/>
</dbReference>
<dbReference type="Gene3D" id="3.40.630.30">
    <property type="match status" value="1"/>
</dbReference>
<dbReference type="SUPFAM" id="SSF75217">
    <property type="entry name" value="alpha/beta knot"/>
    <property type="match status" value="1"/>
</dbReference>
<dbReference type="Pfam" id="PF01746">
    <property type="entry name" value="tRNA_m1G_MT"/>
    <property type="match status" value="1"/>
</dbReference>
<evidence type="ECO:0000256" key="5">
    <source>
        <dbReference type="ARBA" id="ARBA00012807"/>
    </source>
</evidence>
<evidence type="ECO:0000256" key="3">
    <source>
        <dbReference type="ARBA" id="ARBA00007630"/>
    </source>
</evidence>
<gene>
    <name evidence="15 18" type="primary">trmD</name>
    <name evidence="17" type="ORF">HNR71_006202</name>
    <name evidence="18" type="ORF">HPO96_26025</name>
</gene>
<keyword evidence="11 15" id="KW-0819">tRNA processing</keyword>
<accession>A0A7Y4L5R7</accession>
<protein>
    <recommendedName>
        <fullName evidence="6 15">tRNA (guanine-N(1)-)-methyltransferase</fullName>
        <ecNumber evidence="5 15">2.1.1.228</ecNumber>
    </recommendedName>
    <alternativeName>
        <fullName evidence="12 15">M1G-methyltransferase</fullName>
    </alternativeName>
    <alternativeName>
        <fullName evidence="13 15">tRNA [GM37] methyltransferase</fullName>
    </alternativeName>
</protein>
<feature type="binding site" evidence="15">
    <location>
        <begin position="137"/>
        <end position="142"/>
    </location>
    <ligand>
        <name>S-adenosyl-L-methionine</name>
        <dbReference type="ChEBI" id="CHEBI:59789"/>
    </ligand>
</feature>
<comment type="catalytic activity">
    <reaction evidence="14 15">
        <text>guanosine(37) in tRNA + S-adenosyl-L-methionine = N(1)-methylguanosine(37) in tRNA + S-adenosyl-L-homocysteine + H(+)</text>
        <dbReference type="Rhea" id="RHEA:36899"/>
        <dbReference type="Rhea" id="RHEA-COMP:10145"/>
        <dbReference type="Rhea" id="RHEA-COMP:10147"/>
        <dbReference type="ChEBI" id="CHEBI:15378"/>
        <dbReference type="ChEBI" id="CHEBI:57856"/>
        <dbReference type="ChEBI" id="CHEBI:59789"/>
        <dbReference type="ChEBI" id="CHEBI:73542"/>
        <dbReference type="ChEBI" id="CHEBI:74269"/>
        <dbReference type="EC" id="2.1.1.228"/>
    </reaction>
</comment>
<keyword evidence="19" id="KW-1185">Reference proteome</keyword>
<comment type="caution">
    <text evidence="18">The sequence shown here is derived from an EMBL/GenBank/DDBJ whole genome shotgun (WGS) entry which is preliminary data.</text>
</comment>
<keyword evidence="9 15" id="KW-0808">Transferase</keyword>
<evidence type="ECO:0000256" key="12">
    <source>
        <dbReference type="ARBA" id="ARBA00029736"/>
    </source>
</evidence>
<proteinExistence type="inferred from homology"/>
<keyword evidence="7 15" id="KW-0963">Cytoplasm</keyword>
<reference evidence="18 19" key="1">
    <citation type="submission" date="2020-05" db="EMBL/GenBank/DDBJ databases">
        <title>Genome sequence of Kribbella sandramycini ATCC 39419.</title>
        <authorList>
            <person name="Maclea K.S."/>
            <person name="Fair J.L."/>
        </authorList>
    </citation>
    <scope>NUCLEOTIDE SEQUENCE [LARGE SCALE GENOMIC DNA]</scope>
    <source>
        <strain evidence="18 19">ATCC 39419</strain>
    </source>
</reference>
<dbReference type="CDD" id="cd18080">
    <property type="entry name" value="TrmD-like"/>
    <property type="match status" value="1"/>
</dbReference>
<dbReference type="GO" id="GO:0005829">
    <property type="term" value="C:cytosol"/>
    <property type="evidence" value="ECO:0007669"/>
    <property type="project" value="TreeGrafter"/>
</dbReference>
<evidence type="ECO:0000256" key="4">
    <source>
        <dbReference type="ARBA" id="ARBA00011738"/>
    </source>
</evidence>
<dbReference type="GO" id="GO:0002939">
    <property type="term" value="P:tRNA N1-guanine methylation"/>
    <property type="evidence" value="ECO:0007669"/>
    <property type="project" value="TreeGrafter"/>
</dbReference>
<dbReference type="Gene3D" id="1.10.1270.20">
    <property type="entry name" value="tRNA(m1g37)methyltransferase, domain 2"/>
    <property type="match status" value="1"/>
</dbReference>
<comment type="subcellular location">
    <subcellularLocation>
        <location evidence="2 15">Cytoplasm</location>
    </subcellularLocation>
</comment>
<evidence type="ECO:0000256" key="7">
    <source>
        <dbReference type="ARBA" id="ARBA00022490"/>
    </source>
</evidence>
<evidence type="ECO:0000256" key="15">
    <source>
        <dbReference type="HAMAP-Rule" id="MF_00605"/>
    </source>
</evidence>
<evidence type="ECO:0000256" key="8">
    <source>
        <dbReference type="ARBA" id="ARBA00022603"/>
    </source>
</evidence>
<reference evidence="17 20" key="2">
    <citation type="submission" date="2020-08" db="EMBL/GenBank/DDBJ databases">
        <title>Sequencing the genomes of 1000 actinobacteria strains.</title>
        <authorList>
            <person name="Klenk H.-P."/>
        </authorList>
    </citation>
    <scope>NUCLEOTIDE SEQUENCE [LARGE SCALE GENOMIC DNA]</scope>
    <source>
        <strain evidence="17 20">DSM 15626</strain>
    </source>
</reference>
<name>A0A7Y4L5R7_9ACTN</name>
<dbReference type="InterPro" id="IPR016009">
    <property type="entry name" value="tRNA_MeTrfase_TRMD/TRM10"/>
</dbReference>